<comment type="caution">
    <text evidence="3">The sequence shown here is derived from an EMBL/GenBank/DDBJ whole genome shotgun (WGS) entry which is preliminary data.</text>
</comment>
<keyword evidence="4" id="KW-1185">Reference proteome</keyword>
<evidence type="ECO:0000256" key="1">
    <source>
        <dbReference type="SAM" id="MobiDB-lite"/>
    </source>
</evidence>
<feature type="transmembrane region" description="Helical" evidence="2">
    <location>
        <begin position="40"/>
        <end position="60"/>
    </location>
</feature>
<dbReference type="EMBL" id="CAJNDS010000513">
    <property type="protein sequence ID" value="CAE7213954.1"/>
    <property type="molecule type" value="Genomic_DNA"/>
</dbReference>
<feature type="compositionally biased region" description="Acidic residues" evidence="1">
    <location>
        <begin position="1"/>
        <end position="17"/>
    </location>
</feature>
<reference evidence="3" key="1">
    <citation type="submission" date="2021-02" db="EMBL/GenBank/DDBJ databases">
        <authorList>
            <person name="Dougan E. K."/>
            <person name="Rhodes N."/>
            <person name="Thang M."/>
            <person name="Chan C."/>
        </authorList>
    </citation>
    <scope>NUCLEOTIDE SEQUENCE</scope>
</reference>
<proteinExistence type="predicted"/>
<protein>
    <submittedName>
        <fullName evidence="3">Uncharacterized protein</fullName>
    </submittedName>
</protein>
<keyword evidence="2" id="KW-0812">Transmembrane</keyword>
<evidence type="ECO:0000256" key="2">
    <source>
        <dbReference type="SAM" id="Phobius"/>
    </source>
</evidence>
<keyword evidence="2" id="KW-1133">Transmembrane helix</keyword>
<gene>
    <name evidence="3" type="ORF">SNAT2548_LOCUS7391</name>
</gene>
<sequence>MTAEDASDTLPDSDDDESFRHSSRRLSPTLSRAFTLTPHGLGTFGLLICMSILFSIPYATGRQASRNSLRAGRSCLGIVALCRSLSPLSLGLRSSRGHIVVLMVV</sequence>
<keyword evidence="2" id="KW-0472">Membrane</keyword>
<dbReference type="AlphaFoldDB" id="A0A812JRS4"/>
<feature type="region of interest" description="Disordered" evidence="1">
    <location>
        <begin position="1"/>
        <end position="25"/>
    </location>
</feature>
<evidence type="ECO:0000313" key="3">
    <source>
        <dbReference type="EMBL" id="CAE7213954.1"/>
    </source>
</evidence>
<name>A0A812JRS4_9DINO</name>
<organism evidence="3 4">
    <name type="scientific">Symbiodinium natans</name>
    <dbReference type="NCBI Taxonomy" id="878477"/>
    <lineage>
        <taxon>Eukaryota</taxon>
        <taxon>Sar</taxon>
        <taxon>Alveolata</taxon>
        <taxon>Dinophyceae</taxon>
        <taxon>Suessiales</taxon>
        <taxon>Symbiodiniaceae</taxon>
        <taxon>Symbiodinium</taxon>
    </lineage>
</organism>
<evidence type="ECO:0000313" key="4">
    <source>
        <dbReference type="Proteomes" id="UP000604046"/>
    </source>
</evidence>
<dbReference type="Proteomes" id="UP000604046">
    <property type="component" value="Unassembled WGS sequence"/>
</dbReference>
<accession>A0A812JRS4</accession>